<organism evidence="1 2">
    <name type="scientific">Trinickia violacea</name>
    <dbReference type="NCBI Taxonomy" id="2571746"/>
    <lineage>
        <taxon>Bacteria</taxon>
        <taxon>Pseudomonadati</taxon>
        <taxon>Pseudomonadota</taxon>
        <taxon>Betaproteobacteria</taxon>
        <taxon>Burkholderiales</taxon>
        <taxon>Burkholderiaceae</taxon>
        <taxon>Trinickia</taxon>
    </lineage>
</organism>
<dbReference type="Proteomes" id="UP000298656">
    <property type="component" value="Chromosome 2"/>
</dbReference>
<dbReference type="EMBL" id="CP040078">
    <property type="protein sequence ID" value="QCP52682.1"/>
    <property type="molecule type" value="Genomic_DNA"/>
</dbReference>
<evidence type="ECO:0000313" key="2">
    <source>
        <dbReference type="Proteomes" id="UP000298656"/>
    </source>
</evidence>
<keyword evidence="2" id="KW-1185">Reference proteome</keyword>
<gene>
    <name evidence="1" type="ORF">FAZ95_26400</name>
</gene>
<proteinExistence type="predicted"/>
<reference evidence="1 2" key="1">
    <citation type="submission" date="2019-05" db="EMBL/GenBank/DDBJ databases">
        <title>Burkholderia sp. DHOD12, isolated from subtropical forest soil.</title>
        <authorList>
            <person name="Gao Z.-H."/>
            <person name="Qiu L.-H."/>
        </authorList>
    </citation>
    <scope>NUCLEOTIDE SEQUENCE [LARGE SCALE GENOMIC DNA]</scope>
    <source>
        <strain evidence="1 2">DHOD12</strain>
    </source>
</reference>
<dbReference type="OrthoDB" id="9008266at2"/>
<dbReference type="KEGG" id="tvl:FAZ95_26400"/>
<evidence type="ECO:0000313" key="1">
    <source>
        <dbReference type="EMBL" id="QCP52682.1"/>
    </source>
</evidence>
<name>A0A4P8IUB1_9BURK</name>
<protein>
    <submittedName>
        <fullName evidence="1">Uncharacterized protein</fullName>
    </submittedName>
</protein>
<accession>A0A4P8IUB1</accession>
<dbReference type="RefSeq" id="WP_137335453.1">
    <property type="nucleotide sequence ID" value="NZ_CP040078.1"/>
</dbReference>
<dbReference type="AlphaFoldDB" id="A0A4P8IUB1"/>
<sequence>MVDDAQHQHLIGAHVRDNMRVLNVSECSAWLKSKGCPESPYGKGDLVATSYLQFGIPKTDGTISLVIDAIRNCLRSPKTCLFQMADWSRYAEFENAMLIDLESKCPPDRPTFAAVGILFEPCEADEMFGCCSSVINCGMSAYLFAAGIATFYLWEGDRVDVWLNTIELYDEMVQWLRNEGVHITSTVK</sequence>